<dbReference type="OrthoDB" id="9800545at2"/>
<proteinExistence type="predicted"/>
<dbReference type="InterPro" id="IPR051470">
    <property type="entry name" value="Thiol:disulfide_interchange"/>
</dbReference>
<reference evidence="3" key="1">
    <citation type="journal article" date="2014" name="Genome Announc.">
        <title>Complete Genome Sequence of Campylobacter iguaniorum Strain 1485ET, Isolated from a Bearded Dragon (Pogona vitticeps).</title>
        <authorList>
            <person name="Gilbert M.J."/>
            <person name="Miller W.G."/>
            <person name="Yee E."/>
            <person name="Kik M."/>
            <person name="Wagenaar J.A."/>
            <person name="Duim B."/>
        </authorList>
    </citation>
    <scope>NUCLEOTIDE SEQUENCE [LARGE SCALE GENOMIC DNA]</scope>
    <source>
        <strain evidence="3">1485E</strain>
    </source>
</reference>
<dbReference type="KEGG" id="caj:CIG1485E_1497"/>
<gene>
    <name evidence="2" type="ORF">CIG1485E_1497</name>
</gene>
<accession>A0A076FAT6</accession>
<dbReference type="AlphaFoldDB" id="A0A076FAT6"/>
<dbReference type="Proteomes" id="UP000028486">
    <property type="component" value="Chromosome"/>
</dbReference>
<dbReference type="eggNOG" id="COG1651">
    <property type="taxonomic scope" value="Bacteria"/>
</dbReference>
<keyword evidence="1" id="KW-0732">Signal</keyword>
<dbReference type="SUPFAM" id="SSF52833">
    <property type="entry name" value="Thioredoxin-like"/>
    <property type="match status" value="1"/>
</dbReference>
<keyword evidence="3" id="KW-1185">Reference proteome</keyword>
<name>A0A076FAT6_9BACT</name>
<dbReference type="EMBL" id="CP009043">
    <property type="protein sequence ID" value="AII15320.1"/>
    <property type="molecule type" value="Genomic_DNA"/>
</dbReference>
<dbReference type="InterPro" id="IPR036249">
    <property type="entry name" value="Thioredoxin-like_sf"/>
</dbReference>
<dbReference type="Gene3D" id="3.40.30.10">
    <property type="entry name" value="Glutaredoxin"/>
    <property type="match status" value="1"/>
</dbReference>
<dbReference type="RefSeq" id="WP_038455107.1">
    <property type="nucleotide sequence ID" value="NZ_CP009043.1"/>
</dbReference>
<evidence type="ECO:0000313" key="2">
    <source>
        <dbReference type="EMBL" id="AII15320.1"/>
    </source>
</evidence>
<dbReference type="PANTHER" id="PTHR35272:SF3">
    <property type="entry name" value="THIOL:DISULFIDE INTERCHANGE PROTEIN DSBC"/>
    <property type="match status" value="1"/>
</dbReference>
<feature type="signal peptide" evidence="1">
    <location>
        <begin position="1"/>
        <end position="21"/>
    </location>
</feature>
<protein>
    <submittedName>
        <fullName evidence="2">Putative thioredoxin-like protein, DsbA family</fullName>
    </submittedName>
</protein>
<organism evidence="2 3">
    <name type="scientific">Campylobacter iguaniorum</name>
    <dbReference type="NCBI Taxonomy" id="1244531"/>
    <lineage>
        <taxon>Bacteria</taxon>
        <taxon>Pseudomonadati</taxon>
        <taxon>Campylobacterota</taxon>
        <taxon>Epsilonproteobacteria</taxon>
        <taxon>Campylobacterales</taxon>
        <taxon>Campylobacteraceae</taxon>
        <taxon>Campylobacter</taxon>
    </lineage>
</organism>
<dbReference type="HOGENOM" id="CLU_098241_0_0_7"/>
<feature type="chain" id="PRO_5001711604" evidence="1">
    <location>
        <begin position="22"/>
        <end position="245"/>
    </location>
</feature>
<sequence>MKKVIACSVAAASFAFGASDAQILELFSAAKDQGLSVTIDSKTKVADGKFEQIVVKISDGSQSQNQVLFSDGKYLFPDIIDTDKKLSYANEFNDQNQKAEMKAGYKKLAEVIKSLDKSKIITLGNDPAKATKYLFTDPLCPYCRLELADIEKELETSNLKVILAPIQSHGIEAVKKSIAIMNEVKDLKSDSDKIKVFRKYFAEDAKTPTGISDEQVKKEQENIMRYFETGAIRGVPAFVNESDLK</sequence>
<dbReference type="STRING" id="1244531.CIG2463D_1690"/>
<evidence type="ECO:0000256" key="1">
    <source>
        <dbReference type="SAM" id="SignalP"/>
    </source>
</evidence>
<evidence type="ECO:0000313" key="3">
    <source>
        <dbReference type="Proteomes" id="UP000028486"/>
    </source>
</evidence>
<dbReference type="PANTHER" id="PTHR35272">
    <property type="entry name" value="THIOL:DISULFIDE INTERCHANGE PROTEIN DSBC-RELATED"/>
    <property type="match status" value="1"/>
</dbReference>